<feature type="region of interest" description="Disordered" evidence="13">
    <location>
        <begin position="388"/>
        <end position="408"/>
    </location>
</feature>
<evidence type="ECO:0000256" key="7">
    <source>
        <dbReference type="ARBA" id="ARBA00022642"/>
    </source>
</evidence>
<evidence type="ECO:0000256" key="5">
    <source>
        <dbReference type="ARBA" id="ARBA00021901"/>
    </source>
</evidence>
<dbReference type="Pfam" id="PF00890">
    <property type="entry name" value="FAD_binding_2"/>
    <property type="match status" value="1"/>
</dbReference>
<dbReference type="Gene3D" id="3.90.700.10">
    <property type="entry name" value="Succinate dehydrogenase/fumarate reductase flavoprotein, catalytic domain"/>
    <property type="match status" value="1"/>
</dbReference>
<dbReference type="RefSeq" id="WP_171414863.1">
    <property type="nucleotide sequence ID" value="NZ_JABFOR010000002.1"/>
</dbReference>
<evidence type="ECO:0000256" key="12">
    <source>
        <dbReference type="RuleBase" id="RU362049"/>
    </source>
</evidence>
<evidence type="ECO:0000256" key="6">
    <source>
        <dbReference type="ARBA" id="ARBA00022630"/>
    </source>
</evidence>
<feature type="compositionally biased region" description="Low complexity" evidence="13">
    <location>
        <begin position="398"/>
        <end position="408"/>
    </location>
</feature>
<keyword evidence="7 12" id="KW-0662">Pyridine nucleotide biosynthesis</keyword>
<dbReference type="GO" id="GO:0033765">
    <property type="term" value="F:steroid dehydrogenase activity, acting on the CH-CH group of donors"/>
    <property type="evidence" value="ECO:0007669"/>
    <property type="project" value="UniProtKB-ARBA"/>
</dbReference>
<dbReference type="Pfam" id="PF02910">
    <property type="entry name" value="Succ_DH_flav_C"/>
    <property type="match status" value="1"/>
</dbReference>
<dbReference type="InterPro" id="IPR015939">
    <property type="entry name" value="Fum_Rdtase/Succ_DH_flav-like_C"/>
</dbReference>
<dbReference type="GO" id="GO:0034628">
    <property type="term" value="P:'de novo' NAD+ biosynthetic process from L-aspartate"/>
    <property type="evidence" value="ECO:0007669"/>
    <property type="project" value="TreeGrafter"/>
</dbReference>
<proteinExistence type="inferred from homology"/>
<evidence type="ECO:0000256" key="4">
    <source>
        <dbReference type="ARBA" id="ARBA00012173"/>
    </source>
</evidence>
<keyword evidence="9 12" id="KW-0560">Oxidoreductase</keyword>
<keyword evidence="6 12" id="KW-0285">Flavoprotein</keyword>
<dbReference type="EMBL" id="JABFOR010000002">
    <property type="protein sequence ID" value="NOJ69521.1"/>
    <property type="molecule type" value="Genomic_DNA"/>
</dbReference>
<comment type="catalytic activity">
    <reaction evidence="10">
        <text>L-aspartate + O2 = iminosuccinate + H2O2</text>
        <dbReference type="Rhea" id="RHEA:25876"/>
        <dbReference type="ChEBI" id="CHEBI:15379"/>
        <dbReference type="ChEBI" id="CHEBI:16240"/>
        <dbReference type="ChEBI" id="CHEBI:29991"/>
        <dbReference type="ChEBI" id="CHEBI:77875"/>
        <dbReference type="EC" id="1.4.3.16"/>
    </reaction>
    <physiologicalReaction direction="left-to-right" evidence="10">
        <dbReference type="Rhea" id="RHEA:25877"/>
    </physiologicalReaction>
</comment>
<dbReference type="InterPro" id="IPR005288">
    <property type="entry name" value="NadB"/>
</dbReference>
<dbReference type="InterPro" id="IPR003953">
    <property type="entry name" value="FAD-dep_OxRdtase_2_FAD-bd"/>
</dbReference>
<dbReference type="EC" id="1.4.3.16" evidence="4 11"/>
<dbReference type="Gene3D" id="1.20.58.100">
    <property type="entry name" value="Fumarate reductase/succinate dehydrogenase flavoprotein-like, C-terminal domain"/>
    <property type="match status" value="1"/>
</dbReference>
<comment type="cofactor">
    <cofactor evidence="1 12">
        <name>FAD</name>
        <dbReference type="ChEBI" id="CHEBI:57692"/>
    </cofactor>
</comment>
<dbReference type="InterPro" id="IPR037099">
    <property type="entry name" value="Fum_R/Succ_DH_flav-like_C_sf"/>
</dbReference>
<evidence type="ECO:0000256" key="10">
    <source>
        <dbReference type="ARBA" id="ARBA00048305"/>
    </source>
</evidence>
<dbReference type="SUPFAM" id="SSF56425">
    <property type="entry name" value="Succinate dehydrogenase/fumarate reductase flavoprotein, catalytic domain"/>
    <property type="match status" value="1"/>
</dbReference>
<dbReference type="FunFam" id="3.90.700.10:FF:000002">
    <property type="entry name" value="L-aspartate oxidase"/>
    <property type="match status" value="1"/>
</dbReference>
<name>A0AAP6ZTC7_PAEAL</name>
<dbReference type="InterPro" id="IPR036188">
    <property type="entry name" value="FAD/NAD-bd_sf"/>
</dbReference>
<comment type="pathway">
    <text evidence="2 12">Cofactor biosynthesis; NAD(+) biosynthesis; iminoaspartate from L-aspartate (oxidase route): step 1/1.</text>
</comment>
<evidence type="ECO:0000256" key="8">
    <source>
        <dbReference type="ARBA" id="ARBA00022827"/>
    </source>
</evidence>
<dbReference type="GO" id="GO:0005737">
    <property type="term" value="C:cytoplasm"/>
    <property type="evidence" value="ECO:0007669"/>
    <property type="project" value="UniProtKB-SubCell"/>
</dbReference>
<feature type="domain" description="Fumarate reductase/succinate dehydrogenase flavoprotein-like C-terminal" evidence="15">
    <location>
        <begin position="469"/>
        <end position="560"/>
    </location>
</feature>
<evidence type="ECO:0000256" key="3">
    <source>
        <dbReference type="ARBA" id="ARBA00008562"/>
    </source>
</evidence>
<sequence length="579" mass="62895">MKIVDQSVIVVGSGAAALSLASSLPAHIKVTVLTKEKVLASNSFLAQGGIATSYLPDDSEFSHITDTLTAGAGHNDLDMVKTVIREGKKIMMELVDEQFPFDRDHHGKLMLGREGAHRANRIFHAGGDASGRRLVEYLLRELPNHIQFREFVTVVDVLVENGRCQGVVLIDKEGQIATLYADQVVLATGGCGSLYCHHSNHQVVTGDGLMLAYRAGAALTDLEFMQFHPTLLVKDGRSYGLVSEAVRGEGGVLIDEHGRRIMKGRHELEDLAPRDVVARVIHEEMQLGHHVSIDIQACNDFRSRFPSITRLCEEAGIDLEEQRIPVAPGMHFLMGGIQVDAWGESAVRGLFAIGEAGCNGLHGANRLASNSLLEALVSGRRAARRISEMGGQGSEASEAGTRTGTGTGATEVGAARADTAAEAGGATTTTAVEADSAATTTATEFVETAGGEVTSQLISIQVPEMTLAELQRRMTAAVAIERNQDQLRNMKQWLENMPSQAIKVQKITRDQLELTNLWQLARLVTKSALLREESRGAHFRSDFPERDDRRWGSKQIVHSQSGTQIIVNERIMPSWNVFS</sequence>
<evidence type="ECO:0000313" key="17">
    <source>
        <dbReference type="Proteomes" id="UP000552038"/>
    </source>
</evidence>
<dbReference type="SUPFAM" id="SSF51905">
    <property type="entry name" value="FAD/NAD(P)-binding domain"/>
    <property type="match status" value="1"/>
</dbReference>
<dbReference type="NCBIfam" id="TIGR00551">
    <property type="entry name" value="nadB"/>
    <property type="match status" value="1"/>
</dbReference>
<evidence type="ECO:0000259" key="15">
    <source>
        <dbReference type="Pfam" id="PF02910"/>
    </source>
</evidence>
<dbReference type="Proteomes" id="UP000552038">
    <property type="component" value="Unassembled WGS sequence"/>
</dbReference>
<gene>
    <name evidence="16" type="primary">nadB</name>
    <name evidence="16" type="ORF">HMI46_02990</name>
</gene>
<evidence type="ECO:0000313" key="16">
    <source>
        <dbReference type="EMBL" id="NOJ69521.1"/>
    </source>
</evidence>
<evidence type="ECO:0000256" key="9">
    <source>
        <dbReference type="ARBA" id="ARBA00023002"/>
    </source>
</evidence>
<dbReference type="AlphaFoldDB" id="A0AAP6ZTC7"/>
<evidence type="ECO:0000256" key="13">
    <source>
        <dbReference type="SAM" id="MobiDB-lite"/>
    </source>
</evidence>
<evidence type="ECO:0000256" key="11">
    <source>
        <dbReference type="NCBIfam" id="TIGR00551"/>
    </source>
</evidence>
<dbReference type="Gene3D" id="3.50.50.60">
    <property type="entry name" value="FAD/NAD(P)-binding domain"/>
    <property type="match status" value="1"/>
</dbReference>
<dbReference type="SUPFAM" id="SSF46977">
    <property type="entry name" value="Succinate dehydrogenase/fumarate reductase flavoprotein C-terminal domain"/>
    <property type="match status" value="1"/>
</dbReference>
<dbReference type="InterPro" id="IPR027477">
    <property type="entry name" value="Succ_DH/fumarate_Rdtase_cat_sf"/>
</dbReference>
<evidence type="ECO:0000256" key="1">
    <source>
        <dbReference type="ARBA" id="ARBA00001974"/>
    </source>
</evidence>
<protein>
    <recommendedName>
        <fullName evidence="5 11">L-aspartate oxidase</fullName>
        <ecNumber evidence="4 11">1.4.3.16</ecNumber>
    </recommendedName>
</protein>
<comment type="similarity">
    <text evidence="3 12">Belongs to the FAD-dependent oxidoreductase 2 family. NadB subfamily.</text>
</comment>
<organism evidence="16 17">
    <name type="scientific">Paenibacillus alvei</name>
    <name type="common">Bacillus alvei</name>
    <dbReference type="NCBI Taxonomy" id="44250"/>
    <lineage>
        <taxon>Bacteria</taxon>
        <taxon>Bacillati</taxon>
        <taxon>Bacillota</taxon>
        <taxon>Bacilli</taxon>
        <taxon>Bacillales</taxon>
        <taxon>Paenibacillaceae</taxon>
        <taxon>Paenibacillus</taxon>
    </lineage>
</organism>
<keyword evidence="8 12" id="KW-0274">FAD</keyword>
<evidence type="ECO:0000259" key="14">
    <source>
        <dbReference type="Pfam" id="PF00890"/>
    </source>
</evidence>
<dbReference type="PANTHER" id="PTHR42716">
    <property type="entry name" value="L-ASPARTATE OXIDASE"/>
    <property type="match status" value="1"/>
</dbReference>
<dbReference type="GO" id="GO:0008734">
    <property type="term" value="F:L-aspartate oxidase activity"/>
    <property type="evidence" value="ECO:0007669"/>
    <property type="project" value="UniProtKB-UniRule"/>
</dbReference>
<feature type="domain" description="FAD-dependent oxidoreductase 2 FAD-binding" evidence="14">
    <location>
        <begin position="8"/>
        <end position="372"/>
    </location>
</feature>
<dbReference type="PANTHER" id="PTHR42716:SF2">
    <property type="entry name" value="L-ASPARTATE OXIDASE, CHLOROPLASTIC"/>
    <property type="match status" value="1"/>
</dbReference>
<evidence type="ECO:0000256" key="2">
    <source>
        <dbReference type="ARBA" id="ARBA00004950"/>
    </source>
</evidence>
<comment type="function">
    <text evidence="12">Catalyzes the oxidation of L-aspartate to iminoaspartate.</text>
</comment>
<reference evidence="16 17" key="1">
    <citation type="submission" date="2020-05" db="EMBL/GenBank/DDBJ databases">
        <title>Whole genome sequencing and identification of novel metabolites from Paenibacillus alvei strain JR949.</title>
        <authorList>
            <person name="Rajendhran J."/>
            <person name="Sree Pranav P."/>
            <person name="Mahalakshmi B."/>
            <person name="Karthikeyan R."/>
        </authorList>
    </citation>
    <scope>NUCLEOTIDE SEQUENCE [LARGE SCALE GENOMIC DNA]</scope>
    <source>
        <strain evidence="16 17">JR949</strain>
    </source>
</reference>
<accession>A0AAP6ZTC7</accession>
<comment type="caution">
    <text evidence="16">The sequence shown here is derived from an EMBL/GenBank/DDBJ whole genome shotgun (WGS) entry which is preliminary data.</text>
</comment>
<comment type="subcellular location">
    <subcellularLocation>
        <location evidence="12">Cytoplasm</location>
    </subcellularLocation>
</comment>